<protein>
    <submittedName>
        <fullName evidence="8">Ovoinhibitor-like</fullName>
    </submittedName>
</protein>
<feature type="signal peptide" evidence="5">
    <location>
        <begin position="1"/>
        <end position="21"/>
    </location>
</feature>
<evidence type="ECO:0000313" key="7">
    <source>
        <dbReference type="Proteomes" id="UP001652642"/>
    </source>
</evidence>
<dbReference type="InterPro" id="IPR002350">
    <property type="entry name" value="Kazal_dom"/>
</dbReference>
<dbReference type="Proteomes" id="UP001652642">
    <property type="component" value="Chromosome 2"/>
</dbReference>
<dbReference type="GeneID" id="110077930"/>
<comment type="subcellular location">
    <subcellularLocation>
        <location evidence="1">Secreted</location>
    </subcellularLocation>
</comment>
<keyword evidence="2" id="KW-0964">Secreted</keyword>
<accession>A0ABM5FCP3</accession>
<reference evidence="8" key="2">
    <citation type="submission" date="2025-08" db="UniProtKB">
        <authorList>
            <consortium name="RefSeq"/>
        </authorList>
    </citation>
    <scope>IDENTIFICATION</scope>
</reference>
<organism evidence="7 8">
    <name type="scientific">Pogona vitticeps</name>
    <name type="common">central bearded dragon</name>
    <dbReference type="NCBI Taxonomy" id="103695"/>
    <lineage>
        <taxon>Eukaryota</taxon>
        <taxon>Metazoa</taxon>
        <taxon>Chordata</taxon>
        <taxon>Craniata</taxon>
        <taxon>Vertebrata</taxon>
        <taxon>Euteleostomi</taxon>
        <taxon>Lepidosauria</taxon>
        <taxon>Squamata</taxon>
        <taxon>Bifurcata</taxon>
        <taxon>Unidentata</taxon>
        <taxon>Episquamata</taxon>
        <taxon>Toxicofera</taxon>
        <taxon>Iguania</taxon>
        <taxon>Acrodonta</taxon>
        <taxon>Agamidae</taxon>
        <taxon>Amphibolurinae</taxon>
        <taxon>Pogona</taxon>
    </lineage>
</organism>
<feature type="transmembrane region" description="Helical" evidence="4">
    <location>
        <begin position="305"/>
        <end position="323"/>
    </location>
</feature>
<evidence type="ECO:0000259" key="6">
    <source>
        <dbReference type="PROSITE" id="PS51465"/>
    </source>
</evidence>
<dbReference type="CDD" id="cd00104">
    <property type="entry name" value="KAZAL_FS"/>
    <property type="match status" value="1"/>
</dbReference>
<feature type="domain" description="Kazal-like" evidence="6">
    <location>
        <begin position="25"/>
        <end position="90"/>
    </location>
</feature>
<dbReference type="PANTHER" id="PTHR47499:SF1">
    <property type="entry name" value="SERINE PROTEASE INHIBITOR KAZAL-TYPE 7"/>
    <property type="match status" value="1"/>
</dbReference>
<evidence type="ECO:0000256" key="2">
    <source>
        <dbReference type="ARBA" id="ARBA00022525"/>
    </source>
</evidence>
<feature type="domain" description="Kazal-like" evidence="6">
    <location>
        <begin position="180"/>
        <end position="241"/>
    </location>
</feature>
<evidence type="ECO:0000256" key="5">
    <source>
        <dbReference type="SAM" id="SignalP"/>
    </source>
</evidence>
<keyword evidence="4" id="KW-0812">Transmembrane</keyword>
<evidence type="ECO:0000256" key="1">
    <source>
        <dbReference type="ARBA" id="ARBA00004613"/>
    </source>
</evidence>
<evidence type="ECO:0000256" key="4">
    <source>
        <dbReference type="SAM" id="Phobius"/>
    </source>
</evidence>
<keyword evidence="7" id="KW-1185">Reference proteome</keyword>
<dbReference type="SMART" id="SM00280">
    <property type="entry name" value="KAZAL"/>
    <property type="match status" value="4"/>
</dbReference>
<dbReference type="PROSITE" id="PS51465">
    <property type="entry name" value="KAZAL_2"/>
    <property type="match status" value="4"/>
</dbReference>
<feature type="chain" id="PRO_5045861313" evidence="5">
    <location>
        <begin position="22"/>
        <end position="385"/>
    </location>
</feature>
<reference evidence="7" key="1">
    <citation type="submission" date="2025-05" db="UniProtKB">
        <authorList>
            <consortium name="RefSeq"/>
        </authorList>
    </citation>
    <scope>NUCLEOTIDE SEQUENCE [LARGE SCALE GENOMIC DNA]</scope>
</reference>
<feature type="transmembrane region" description="Helical" evidence="4">
    <location>
        <begin position="150"/>
        <end position="173"/>
    </location>
</feature>
<dbReference type="PROSITE" id="PS00282">
    <property type="entry name" value="KAZAL_1"/>
    <property type="match status" value="4"/>
</dbReference>
<proteinExistence type="predicted"/>
<feature type="domain" description="Kazal-like" evidence="6">
    <location>
        <begin position="331"/>
        <end position="385"/>
    </location>
</feature>
<dbReference type="Pfam" id="PF00050">
    <property type="entry name" value="Kazal_1"/>
    <property type="match status" value="4"/>
</dbReference>
<dbReference type="InterPro" id="IPR050159">
    <property type="entry name" value="Kazal-type_SerProtInhib"/>
</dbReference>
<dbReference type="InterPro" id="IPR036058">
    <property type="entry name" value="Kazal_dom_sf"/>
</dbReference>
<dbReference type="SUPFAM" id="SSF100895">
    <property type="entry name" value="Kazal-type serine protease inhibitors"/>
    <property type="match status" value="4"/>
</dbReference>
<name>A0ABM5FCP3_9SAUR</name>
<feature type="domain" description="Kazal-like" evidence="6">
    <location>
        <begin position="242"/>
        <end position="296"/>
    </location>
</feature>
<dbReference type="Gene3D" id="3.30.60.30">
    <property type="match status" value="4"/>
</dbReference>
<evidence type="ECO:0000256" key="3">
    <source>
        <dbReference type="ARBA" id="ARBA00023157"/>
    </source>
</evidence>
<sequence length="385" mass="43300">MKIVGVFIITSLFLCFFSAAADDVKKKTLSCQKYYKIVLPSGRETLACPNMYRPVCATDGRTYKNQCELCKHNLEFGKNVGRKYTRRCVRKEVIRSGKKGTAQRTGLFISCMPGVLSVTDLCTLSKCSIPGPALDQRSCTQLKTICRPQLTVTIIPSMTMGTFVVFALALWCFSGVISRDAGEIDCNSFMVVKGRIRPCNRMYKPLCGTDDKTYTNECEFCRKKVESGVNIAKKHDNQCISDFCRRFSSHPGMCTMNYNPQCGSDNKTYGNECTFCSSALKSRGTLFRKHGGKCREDWTNPIKTIMKALGGFLLLTLMMFFLYSDGTVGAINLDVYCDEYPKEACTMEYQPHCGSDNKTYRSRCMFCNAYISSDGRLGLKYLRDC</sequence>
<evidence type="ECO:0000313" key="8">
    <source>
        <dbReference type="RefSeq" id="XP_072843167.1"/>
    </source>
</evidence>
<keyword evidence="4" id="KW-0472">Membrane</keyword>
<dbReference type="PANTHER" id="PTHR47499">
    <property type="entry name" value="SERINE PROTEASE INHIBITOR KAZAL-TYPE 7 SPINK7"/>
    <property type="match status" value="1"/>
</dbReference>
<keyword evidence="4" id="KW-1133">Transmembrane helix</keyword>
<keyword evidence="3" id="KW-1015">Disulfide bond</keyword>
<keyword evidence="5" id="KW-0732">Signal</keyword>
<dbReference type="RefSeq" id="XP_072843167.1">
    <property type="nucleotide sequence ID" value="XM_072987066.1"/>
</dbReference>
<gene>
    <name evidence="8" type="primary">LOC110077930</name>
</gene>